<feature type="region of interest" description="Disordered" evidence="2">
    <location>
        <begin position="1"/>
        <end position="257"/>
    </location>
</feature>
<feature type="compositionally biased region" description="Low complexity" evidence="2">
    <location>
        <begin position="556"/>
        <end position="568"/>
    </location>
</feature>
<feature type="region of interest" description="Disordered" evidence="2">
    <location>
        <begin position="541"/>
        <end position="568"/>
    </location>
</feature>
<evidence type="ECO:0000313" key="4">
    <source>
        <dbReference type="Proteomes" id="UP000245884"/>
    </source>
</evidence>
<dbReference type="EMBL" id="KZ819672">
    <property type="protein sequence ID" value="PWN26189.1"/>
    <property type="molecule type" value="Genomic_DNA"/>
</dbReference>
<proteinExistence type="predicted"/>
<dbReference type="AlphaFoldDB" id="A0A316ULR8"/>
<feature type="compositionally biased region" description="Polar residues" evidence="2">
    <location>
        <begin position="223"/>
        <end position="246"/>
    </location>
</feature>
<gene>
    <name evidence="3" type="ORF">BDZ90DRAFT_233325</name>
</gene>
<feature type="compositionally biased region" description="Polar residues" evidence="2">
    <location>
        <begin position="514"/>
        <end position="528"/>
    </location>
</feature>
<feature type="compositionally biased region" description="Acidic residues" evidence="2">
    <location>
        <begin position="45"/>
        <end position="66"/>
    </location>
</feature>
<accession>A0A316ULR8</accession>
<dbReference type="RefSeq" id="XP_025360801.1">
    <property type="nucleotide sequence ID" value="XM_025506591.1"/>
</dbReference>
<feature type="region of interest" description="Disordered" evidence="2">
    <location>
        <begin position="597"/>
        <end position="657"/>
    </location>
</feature>
<name>A0A316ULR8_9BASI</name>
<keyword evidence="4" id="KW-1185">Reference proteome</keyword>
<feature type="region of interest" description="Disordered" evidence="2">
    <location>
        <begin position="490"/>
        <end position="528"/>
    </location>
</feature>
<dbReference type="STRING" id="1569628.A0A316ULR8"/>
<dbReference type="OrthoDB" id="3366916at2759"/>
<evidence type="ECO:0000256" key="1">
    <source>
        <dbReference type="SAM" id="Coils"/>
    </source>
</evidence>
<protein>
    <submittedName>
        <fullName evidence="3">Uncharacterized protein</fullName>
    </submittedName>
</protein>
<feature type="compositionally biased region" description="Basic and acidic residues" evidence="2">
    <location>
        <begin position="13"/>
        <end position="40"/>
    </location>
</feature>
<feature type="coiled-coil region" evidence="1">
    <location>
        <begin position="668"/>
        <end position="709"/>
    </location>
</feature>
<feature type="compositionally biased region" description="Low complexity" evidence="2">
    <location>
        <begin position="617"/>
        <end position="657"/>
    </location>
</feature>
<feature type="compositionally biased region" description="Basic and acidic residues" evidence="2">
    <location>
        <begin position="211"/>
        <end position="221"/>
    </location>
</feature>
<organism evidence="3 4">
    <name type="scientific">Jaminaea rosea</name>
    <dbReference type="NCBI Taxonomy" id="1569628"/>
    <lineage>
        <taxon>Eukaryota</taxon>
        <taxon>Fungi</taxon>
        <taxon>Dikarya</taxon>
        <taxon>Basidiomycota</taxon>
        <taxon>Ustilaginomycotina</taxon>
        <taxon>Exobasidiomycetes</taxon>
        <taxon>Microstromatales</taxon>
        <taxon>Microstromatales incertae sedis</taxon>
        <taxon>Jaminaea</taxon>
    </lineage>
</organism>
<feature type="compositionally biased region" description="Pro residues" evidence="2">
    <location>
        <begin position="178"/>
        <end position="188"/>
    </location>
</feature>
<feature type="coiled-coil region" evidence="1">
    <location>
        <begin position="360"/>
        <end position="408"/>
    </location>
</feature>
<keyword evidence="1" id="KW-0175">Coiled coil</keyword>
<dbReference type="Proteomes" id="UP000245884">
    <property type="component" value="Unassembled WGS sequence"/>
</dbReference>
<feature type="compositionally biased region" description="Basic and acidic residues" evidence="2">
    <location>
        <begin position="73"/>
        <end position="100"/>
    </location>
</feature>
<sequence>MPPKAAGSTAKAKRAEARKDRKASAEAEKQRKEDAEEKAKTSGAESEEDGEDGDGFEDAEGGDDEGSQQTAVRGDKEAVAKVDESEGALEKAGDAEKTTEVPENEVGGAAMPTQAEAASDETTAASTTLDSASGETQEAGVQHEDENRSQTPSASNKALEAEPAQTETLAETSSAPIGQPPPPPPRPAPIDTKAADEDDAPRKRSQSSLWDRLRSPADKAADASSTNVNPTMMSPTASSSGQASPQEQRRPSYRNLSSTSIFNSLTSAANYAATSAASRGFAIPERLGGAAAMASLSPSNSTADRAKRLPRHAVDEGKLMEDQMRFAEARHVLSTSADREVLRSLGKELESGWREKLAEVTQLRVELEDVSSSVEDIQDENGHLREQMAQLSEEIARREEDLEGFQRLTVAHQERERELWKQEGVEERERLEWKEREAVRGLAEERAINAQLRLALFAQLRDGIAAGAGQAGGQGANRLSLFPAGPIFDQASSSASSEAGDMSPELKQQQQQQRLSRQMESNGEESTSIQEDVLFNLNLPHASRSASNGNEGGDGASTPTRSSVSGSSAAAARSSSLLSDVVPLDQLRLLLSLEEDEADEGQGQGAAEGLPSQQDGSSTTSSLLAPPPSNLTRTPSSSSSSSSSQPTTLSSLSPHLQSAKRVADYQLSQALQLENLSLRSQLRDANKRAAERESEVAGMREKMQGMEEAIAGLLEGGGA</sequence>
<feature type="compositionally biased region" description="Polar residues" evidence="2">
    <location>
        <begin position="165"/>
        <end position="176"/>
    </location>
</feature>
<dbReference type="GeneID" id="37028414"/>
<evidence type="ECO:0000313" key="3">
    <source>
        <dbReference type="EMBL" id="PWN26189.1"/>
    </source>
</evidence>
<reference evidence="3 4" key="1">
    <citation type="journal article" date="2018" name="Mol. Biol. Evol.">
        <title>Broad Genomic Sampling Reveals a Smut Pathogenic Ancestry of the Fungal Clade Ustilaginomycotina.</title>
        <authorList>
            <person name="Kijpornyongpan T."/>
            <person name="Mondo S.J."/>
            <person name="Barry K."/>
            <person name="Sandor L."/>
            <person name="Lee J."/>
            <person name="Lipzen A."/>
            <person name="Pangilinan J."/>
            <person name="LaButti K."/>
            <person name="Hainaut M."/>
            <person name="Henrissat B."/>
            <person name="Grigoriev I.V."/>
            <person name="Spatafora J.W."/>
            <person name="Aime M.C."/>
        </authorList>
    </citation>
    <scope>NUCLEOTIDE SEQUENCE [LARGE SCALE GENOMIC DNA]</scope>
    <source>
        <strain evidence="3 4">MCA 5214</strain>
    </source>
</reference>
<feature type="compositionally biased region" description="Low complexity" evidence="2">
    <location>
        <begin position="115"/>
        <end position="133"/>
    </location>
</feature>
<evidence type="ECO:0000256" key="2">
    <source>
        <dbReference type="SAM" id="MobiDB-lite"/>
    </source>
</evidence>